<dbReference type="AlphaFoldDB" id="A0A5J4RH20"/>
<evidence type="ECO:0000313" key="1">
    <source>
        <dbReference type="EMBL" id="KAA6332878.1"/>
    </source>
</evidence>
<gene>
    <name evidence="1" type="ORF">EZS27_018653</name>
</gene>
<accession>A0A5J4RH20</accession>
<dbReference type="EMBL" id="SNRY01001184">
    <property type="protein sequence ID" value="KAA6332878.1"/>
    <property type="molecule type" value="Genomic_DNA"/>
</dbReference>
<reference evidence="1" key="1">
    <citation type="submission" date="2019-03" db="EMBL/GenBank/DDBJ databases">
        <title>Single cell metagenomics reveals metabolic interactions within the superorganism composed of flagellate Streblomastix strix and complex community of Bacteroidetes bacteria on its surface.</title>
        <authorList>
            <person name="Treitli S.C."/>
            <person name="Kolisko M."/>
            <person name="Husnik F."/>
            <person name="Keeling P."/>
            <person name="Hampl V."/>
        </authorList>
    </citation>
    <scope>NUCLEOTIDE SEQUENCE</scope>
    <source>
        <strain evidence="1">STM</strain>
    </source>
</reference>
<proteinExistence type="predicted"/>
<name>A0A5J4RH20_9ZZZZ</name>
<protein>
    <submittedName>
        <fullName evidence="1">Uncharacterized protein</fullName>
    </submittedName>
</protein>
<comment type="caution">
    <text evidence="1">The sequence shown here is derived from an EMBL/GenBank/DDBJ whole genome shotgun (WGS) entry which is preliminary data.</text>
</comment>
<organism evidence="1">
    <name type="scientific">termite gut metagenome</name>
    <dbReference type="NCBI Taxonomy" id="433724"/>
    <lineage>
        <taxon>unclassified sequences</taxon>
        <taxon>metagenomes</taxon>
        <taxon>organismal metagenomes</taxon>
    </lineage>
</organism>
<sequence>MKNLCLGINFKRPFRRYIWGGSSHHDFERTGFYVVTLFEYLFTTIF</sequence>